<reference evidence="1" key="1">
    <citation type="journal article" date="2023" name="Plant Biotechnol. J.">
        <title>Chromosome-level wild Hevea brasiliensis genome provides new tools for genomic-assisted breeding and valuable loci to elevate rubber yield.</title>
        <authorList>
            <person name="Cheng H."/>
            <person name="Song X."/>
            <person name="Hu Y."/>
            <person name="Wu T."/>
            <person name="Yang Q."/>
            <person name="An Z."/>
            <person name="Feng S."/>
            <person name="Deng Z."/>
            <person name="Wu W."/>
            <person name="Zeng X."/>
            <person name="Tu M."/>
            <person name="Wang X."/>
            <person name="Huang H."/>
        </authorList>
    </citation>
    <scope>NUCLEOTIDE SEQUENCE</scope>
    <source>
        <strain evidence="1">MT/VB/25A 57/8</strain>
    </source>
</reference>
<gene>
    <name evidence="1" type="ORF">P3X46_002510</name>
</gene>
<name>A0ABQ9N5W5_HEVBR</name>
<protein>
    <submittedName>
        <fullName evidence="1">Uncharacterized protein</fullName>
    </submittedName>
</protein>
<keyword evidence="2" id="KW-1185">Reference proteome</keyword>
<organism evidence="1 2">
    <name type="scientific">Hevea brasiliensis</name>
    <name type="common">Para rubber tree</name>
    <name type="synonym">Siphonia brasiliensis</name>
    <dbReference type="NCBI Taxonomy" id="3981"/>
    <lineage>
        <taxon>Eukaryota</taxon>
        <taxon>Viridiplantae</taxon>
        <taxon>Streptophyta</taxon>
        <taxon>Embryophyta</taxon>
        <taxon>Tracheophyta</taxon>
        <taxon>Spermatophyta</taxon>
        <taxon>Magnoliopsida</taxon>
        <taxon>eudicotyledons</taxon>
        <taxon>Gunneridae</taxon>
        <taxon>Pentapetalae</taxon>
        <taxon>rosids</taxon>
        <taxon>fabids</taxon>
        <taxon>Malpighiales</taxon>
        <taxon>Euphorbiaceae</taxon>
        <taxon>Crotonoideae</taxon>
        <taxon>Micrandreae</taxon>
        <taxon>Hevea</taxon>
    </lineage>
</organism>
<dbReference type="Proteomes" id="UP001174677">
    <property type="component" value="Chromosome 2"/>
</dbReference>
<sequence>MDFEMSDPIASNIDKNSASNIDFNPRSCSFKSHCHMRFQAHRLSIPCFCSLLNKKANAFALLNGFLSQSVSFYASLILQFATLLDLTTCYCLFKVNVSFINYVFM</sequence>
<evidence type="ECO:0000313" key="2">
    <source>
        <dbReference type="Proteomes" id="UP001174677"/>
    </source>
</evidence>
<proteinExistence type="predicted"/>
<dbReference type="EMBL" id="JARPOI010000002">
    <property type="protein sequence ID" value="KAJ9187011.1"/>
    <property type="molecule type" value="Genomic_DNA"/>
</dbReference>
<evidence type="ECO:0000313" key="1">
    <source>
        <dbReference type="EMBL" id="KAJ9187011.1"/>
    </source>
</evidence>
<comment type="caution">
    <text evidence="1">The sequence shown here is derived from an EMBL/GenBank/DDBJ whole genome shotgun (WGS) entry which is preliminary data.</text>
</comment>
<accession>A0ABQ9N5W5</accession>